<dbReference type="Gene3D" id="2.40.260.10">
    <property type="entry name" value="Sortase"/>
    <property type="match status" value="1"/>
</dbReference>
<dbReference type="RefSeq" id="WP_407676957.1">
    <property type="nucleotide sequence ID" value="NZ_BSDI01000108.1"/>
</dbReference>
<evidence type="ECO:0000256" key="1">
    <source>
        <dbReference type="ARBA" id="ARBA00022801"/>
    </source>
</evidence>
<dbReference type="CDD" id="cd05829">
    <property type="entry name" value="Sortase_F"/>
    <property type="match status" value="1"/>
</dbReference>
<reference evidence="2" key="1">
    <citation type="submission" date="2022-12" db="EMBL/GenBank/DDBJ databases">
        <title>New Phytohabitans aurantiacus sp. RD004123 nov., an actinomycete isolated from soil.</title>
        <authorList>
            <person name="Triningsih D.W."/>
            <person name="Harunari E."/>
            <person name="Igarashi Y."/>
        </authorList>
    </citation>
    <scope>NUCLEOTIDE SEQUENCE</scope>
    <source>
        <strain evidence="2">RD004123</strain>
    </source>
</reference>
<dbReference type="InterPro" id="IPR042001">
    <property type="entry name" value="Sortase_F"/>
</dbReference>
<protein>
    <recommendedName>
        <fullName evidence="4">Class F sortase</fullName>
    </recommendedName>
</protein>
<evidence type="ECO:0000313" key="2">
    <source>
        <dbReference type="EMBL" id="GLI03886.1"/>
    </source>
</evidence>
<proteinExistence type="predicted"/>
<sequence>MRVGVLAAGLVLAGTFATGMGLGQLDLGLLDLPSWWTPDGKPPPRDFPVMEPSRPVRISVPSIGLRAGVHGVGLAGDGSIDVPAATRHQEAGWYREGPTPGQFGPAIIVGHVDSRTGPAVFHGLRELRPGAKIEIARRDGSVAIFEVNSVERFDKEHLPTRRLYADFSRPSLRLITCGGRWVGGATGYADNVVVFASLVRARPARA</sequence>
<organism evidence="2 3">
    <name type="scientific">Phytohabitans aurantiacus</name>
    <dbReference type="NCBI Taxonomy" id="3016789"/>
    <lineage>
        <taxon>Bacteria</taxon>
        <taxon>Bacillati</taxon>
        <taxon>Actinomycetota</taxon>
        <taxon>Actinomycetes</taxon>
        <taxon>Micromonosporales</taxon>
        <taxon>Micromonosporaceae</taxon>
    </lineage>
</organism>
<dbReference type="SUPFAM" id="SSF63817">
    <property type="entry name" value="Sortase"/>
    <property type="match status" value="1"/>
</dbReference>
<evidence type="ECO:0008006" key="4">
    <source>
        <dbReference type="Google" id="ProtNLM"/>
    </source>
</evidence>
<dbReference type="EMBL" id="BSDI01000108">
    <property type="protein sequence ID" value="GLI03886.1"/>
    <property type="molecule type" value="Genomic_DNA"/>
</dbReference>
<dbReference type="InterPro" id="IPR005754">
    <property type="entry name" value="Sortase"/>
</dbReference>
<dbReference type="Proteomes" id="UP001144280">
    <property type="component" value="Unassembled WGS sequence"/>
</dbReference>
<dbReference type="Pfam" id="PF04203">
    <property type="entry name" value="Sortase"/>
    <property type="match status" value="1"/>
</dbReference>
<gene>
    <name evidence="2" type="ORF">Pa4123_91660</name>
</gene>
<comment type="caution">
    <text evidence="2">The sequence shown here is derived from an EMBL/GenBank/DDBJ whole genome shotgun (WGS) entry which is preliminary data.</text>
</comment>
<keyword evidence="3" id="KW-1185">Reference proteome</keyword>
<accession>A0ABQ5RAW7</accession>
<dbReference type="NCBIfam" id="NF033748">
    <property type="entry name" value="class_F_sortase"/>
    <property type="match status" value="1"/>
</dbReference>
<name>A0ABQ5RAW7_9ACTN</name>
<keyword evidence="1" id="KW-0378">Hydrolase</keyword>
<dbReference type="InterPro" id="IPR023365">
    <property type="entry name" value="Sortase_dom-sf"/>
</dbReference>
<evidence type="ECO:0000313" key="3">
    <source>
        <dbReference type="Proteomes" id="UP001144280"/>
    </source>
</evidence>